<dbReference type="GO" id="GO:0005789">
    <property type="term" value="C:endoplasmic reticulum membrane"/>
    <property type="evidence" value="ECO:0007669"/>
    <property type="project" value="UniProtKB-SubCell"/>
</dbReference>
<dbReference type="AlphaFoldDB" id="A0A2B4SH81"/>
<keyword evidence="3" id="KW-0072">Autophagy</keyword>
<reference evidence="10" key="1">
    <citation type="journal article" date="2017" name="bioRxiv">
        <title>Comparative analysis of the genomes of Stylophora pistillata and Acropora digitifera provides evidence for extensive differences between species of corals.</title>
        <authorList>
            <person name="Voolstra C.R."/>
            <person name="Li Y."/>
            <person name="Liew Y.J."/>
            <person name="Baumgarten S."/>
            <person name="Zoccola D."/>
            <person name="Flot J.-F."/>
            <person name="Tambutte S."/>
            <person name="Allemand D."/>
            <person name="Aranda M."/>
        </authorList>
    </citation>
    <scope>NUCLEOTIDE SEQUENCE [LARGE SCALE GENOMIC DNA]</scope>
</reference>
<dbReference type="Gene3D" id="1.10.287.110">
    <property type="entry name" value="DnaJ domain"/>
    <property type="match status" value="1"/>
</dbReference>
<evidence type="ECO:0000256" key="4">
    <source>
        <dbReference type="ARBA" id="ARBA00035002"/>
    </source>
</evidence>
<protein>
    <recommendedName>
        <fullName evidence="2">DnaJ homolog subfamily C member 16</fullName>
    </recommendedName>
    <alternativeName>
        <fullName evidence="5">Endoplasmic reticulum DNA J domain-containing protein 8</fullName>
    </alternativeName>
</protein>
<dbReference type="SUPFAM" id="SSF52833">
    <property type="entry name" value="Thioredoxin-like"/>
    <property type="match status" value="1"/>
</dbReference>
<dbReference type="GO" id="GO:0006914">
    <property type="term" value="P:autophagy"/>
    <property type="evidence" value="ECO:0007669"/>
    <property type="project" value="UniProtKB-KW"/>
</dbReference>
<keyword evidence="6" id="KW-0812">Transmembrane</keyword>
<dbReference type="CDD" id="cd06257">
    <property type="entry name" value="DnaJ"/>
    <property type="match status" value="1"/>
</dbReference>
<evidence type="ECO:0000256" key="7">
    <source>
        <dbReference type="SAM" id="SignalP"/>
    </source>
</evidence>
<keyword evidence="10" id="KW-1185">Reference proteome</keyword>
<sequence length="758" mass="86753">MKNYLMLCLVLLLLYLCLDALEPDEDPYKILGVTRSASQADIKRAYKKMARNWHPDKNNDPTAQEMFIKINEANEILSDEEKKRNFDMLGTTSQPGNGRPQGKPFYDPHSGFSFFFNGMPFQNSWSKPGQINYRSYYKAILPASHERPYLIEIISDWCFACAQIEEIWEEASNSVKKVGVGIGIININRSPRLADALGVGRVPSIIGVINGRVMFYTEMVTVQGLKDFVLGLFPHGLIEKVTARNLDFFLTTSISNKPSVVLFSPKPRPSLLYHLVAFGNHKRQSFGFVSLTDSSSEPLRKRFRVNLKEPTVLIFKEEVAVPDVVVKASELKHGKLREVVESHKYLHLPRLFSRSVFDELCPEERFRSHRRLCVVLFTKQGQHKKEKLALRLLATDNKFLSERRVKFLYIYEGVQRDFVEEFKDGVKEDSCAENKTASKVLVLWNKGQRKVRYDWLPGGWCVNESEGPLTKTRLSVMLEDLLSGEGKLRYTSSIPRIYNEHAPGLLSMLFSWCSDAYYYVKSSLYRRETISLFSLLCGVGVILVFSVLLPSANEPIDRVYKASSKKNQRPLESESVLGLLRLDHSTEKTLIRDAPRGQITFTLLVDATTTQEVVKLPLIQAYADLVYPYSRNPNFKFTWLSIPDNLAWCAEILDVDKFGEVTPGIVLALNGYKKYLSVFKPSDLSEGAFFKRQGGNLMGFDDTDSDTDPNEDGMTEYERKRQKVLSLSIRTQLVHWLERFCDGMTDRKRIVEWPKFTN</sequence>
<accession>A0A2B4SH81</accession>
<comment type="function">
    <text evidence="4">Plays an important role in regulating the size of autophagosomes during the formation process.</text>
</comment>
<dbReference type="STRING" id="50429.A0A2B4SH81"/>
<feature type="domain" description="J" evidence="8">
    <location>
        <begin position="26"/>
        <end position="90"/>
    </location>
</feature>
<feature type="signal peptide" evidence="7">
    <location>
        <begin position="1"/>
        <end position="20"/>
    </location>
</feature>
<dbReference type="Pfam" id="PF00085">
    <property type="entry name" value="Thioredoxin"/>
    <property type="match status" value="1"/>
</dbReference>
<name>A0A2B4SH81_STYPI</name>
<dbReference type="PANTHER" id="PTHR44303:SF2">
    <property type="entry name" value="DNAJ HOMOLOG SUBFAMILY C MEMBER 16"/>
    <property type="match status" value="1"/>
</dbReference>
<comment type="subcellular location">
    <subcellularLocation>
        <location evidence="1">Endoplasmic reticulum membrane</location>
        <topology evidence="1">Single-pass type IV membrane protein</topology>
    </subcellularLocation>
</comment>
<dbReference type="SUPFAM" id="SSF46565">
    <property type="entry name" value="Chaperone J-domain"/>
    <property type="match status" value="1"/>
</dbReference>
<dbReference type="Pfam" id="PF00226">
    <property type="entry name" value="DnaJ"/>
    <property type="match status" value="1"/>
</dbReference>
<organism evidence="9 10">
    <name type="scientific">Stylophora pistillata</name>
    <name type="common">Smooth cauliflower coral</name>
    <dbReference type="NCBI Taxonomy" id="50429"/>
    <lineage>
        <taxon>Eukaryota</taxon>
        <taxon>Metazoa</taxon>
        <taxon>Cnidaria</taxon>
        <taxon>Anthozoa</taxon>
        <taxon>Hexacorallia</taxon>
        <taxon>Scleractinia</taxon>
        <taxon>Astrocoeniina</taxon>
        <taxon>Pocilloporidae</taxon>
        <taxon>Stylophora</taxon>
    </lineage>
</organism>
<evidence type="ECO:0000256" key="3">
    <source>
        <dbReference type="ARBA" id="ARBA00023006"/>
    </source>
</evidence>
<dbReference type="InterPro" id="IPR036869">
    <property type="entry name" value="J_dom_sf"/>
</dbReference>
<evidence type="ECO:0000259" key="8">
    <source>
        <dbReference type="PROSITE" id="PS50076"/>
    </source>
</evidence>
<evidence type="ECO:0000313" key="9">
    <source>
        <dbReference type="EMBL" id="PFX27805.1"/>
    </source>
</evidence>
<dbReference type="PRINTS" id="PR00625">
    <property type="entry name" value="JDOMAIN"/>
</dbReference>
<dbReference type="Gene3D" id="3.40.30.10">
    <property type="entry name" value="Glutaredoxin"/>
    <property type="match status" value="1"/>
</dbReference>
<dbReference type="InterPro" id="IPR001623">
    <property type="entry name" value="DnaJ_domain"/>
</dbReference>
<dbReference type="PANTHER" id="PTHR44303">
    <property type="entry name" value="DNAJ HOMOLOG SUBFAMILY C MEMBER 16"/>
    <property type="match status" value="1"/>
</dbReference>
<dbReference type="Proteomes" id="UP000225706">
    <property type="component" value="Unassembled WGS sequence"/>
</dbReference>
<gene>
    <name evidence="9" type="primary">DNAJC16</name>
    <name evidence="9" type="ORF">AWC38_SpisGene7482</name>
</gene>
<proteinExistence type="predicted"/>
<dbReference type="InterPro" id="IPR013766">
    <property type="entry name" value="Thioredoxin_domain"/>
</dbReference>
<dbReference type="InterPro" id="IPR018253">
    <property type="entry name" value="DnaJ_domain_CS"/>
</dbReference>
<dbReference type="PROSITE" id="PS00636">
    <property type="entry name" value="DNAJ_1"/>
    <property type="match status" value="1"/>
</dbReference>
<evidence type="ECO:0000256" key="1">
    <source>
        <dbReference type="ARBA" id="ARBA00004163"/>
    </source>
</evidence>
<dbReference type="InterPro" id="IPR036249">
    <property type="entry name" value="Thioredoxin-like_sf"/>
</dbReference>
<evidence type="ECO:0000256" key="5">
    <source>
        <dbReference type="ARBA" id="ARBA00035043"/>
    </source>
</evidence>
<keyword evidence="6" id="KW-1133">Transmembrane helix</keyword>
<comment type="caution">
    <text evidence="9">The sequence shown here is derived from an EMBL/GenBank/DDBJ whole genome shotgun (WGS) entry which is preliminary data.</text>
</comment>
<feature type="transmembrane region" description="Helical" evidence="6">
    <location>
        <begin position="532"/>
        <end position="552"/>
    </location>
</feature>
<keyword evidence="7" id="KW-0732">Signal</keyword>
<evidence type="ECO:0000256" key="6">
    <source>
        <dbReference type="SAM" id="Phobius"/>
    </source>
</evidence>
<dbReference type="PROSITE" id="PS50076">
    <property type="entry name" value="DNAJ_2"/>
    <property type="match status" value="1"/>
</dbReference>
<keyword evidence="6" id="KW-0472">Membrane</keyword>
<dbReference type="OrthoDB" id="10065037at2759"/>
<evidence type="ECO:0000313" key="10">
    <source>
        <dbReference type="Proteomes" id="UP000225706"/>
    </source>
</evidence>
<dbReference type="InterPro" id="IPR052448">
    <property type="entry name" value="DnaJ_C16_autophagy_reg"/>
</dbReference>
<dbReference type="SMART" id="SM00271">
    <property type="entry name" value="DnaJ"/>
    <property type="match status" value="1"/>
</dbReference>
<dbReference type="EMBL" id="LSMT01000095">
    <property type="protein sequence ID" value="PFX27805.1"/>
    <property type="molecule type" value="Genomic_DNA"/>
</dbReference>
<feature type="chain" id="PRO_5012812355" description="DnaJ homolog subfamily C member 16" evidence="7">
    <location>
        <begin position="21"/>
        <end position="758"/>
    </location>
</feature>
<evidence type="ECO:0000256" key="2">
    <source>
        <dbReference type="ARBA" id="ARBA00020921"/>
    </source>
</evidence>